<dbReference type="Gene3D" id="2.60.40.10">
    <property type="entry name" value="Immunoglobulins"/>
    <property type="match status" value="1"/>
</dbReference>
<dbReference type="Proteomes" id="UP001227230">
    <property type="component" value="Chromosome 17"/>
</dbReference>
<reference evidence="2 3" key="1">
    <citation type="journal article" date="2023" name="Hortic Res">
        <title>The complete reference genome for grapevine (Vitis vinifera L.) genetics and breeding.</title>
        <authorList>
            <person name="Shi X."/>
            <person name="Cao S."/>
            <person name="Wang X."/>
            <person name="Huang S."/>
            <person name="Wang Y."/>
            <person name="Liu Z."/>
            <person name="Liu W."/>
            <person name="Leng X."/>
            <person name="Peng Y."/>
            <person name="Wang N."/>
            <person name="Wang Y."/>
            <person name="Ma Z."/>
            <person name="Xu X."/>
            <person name="Zhang F."/>
            <person name="Xue H."/>
            <person name="Zhong H."/>
            <person name="Wang Y."/>
            <person name="Zhang K."/>
            <person name="Velt A."/>
            <person name="Avia K."/>
            <person name="Holtgrawe D."/>
            <person name="Grimplet J."/>
            <person name="Matus J.T."/>
            <person name="Ware D."/>
            <person name="Wu X."/>
            <person name="Wang H."/>
            <person name="Liu C."/>
            <person name="Fang Y."/>
            <person name="Rustenholz C."/>
            <person name="Cheng Z."/>
            <person name="Xiao H."/>
            <person name="Zhou Y."/>
        </authorList>
    </citation>
    <scope>NUCLEOTIDE SEQUENCE [LARGE SCALE GENOMIC DNA]</scope>
    <source>
        <strain evidence="3">cv. Pinot noir / PN40024</strain>
        <tissue evidence="2">Leaf</tissue>
    </source>
</reference>
<accession>A0ABY9DPA7</accession>
<dbReference type="EMBL" id="CP126664">
    <property type="protein sequence ID" value="WKA08889.1"/>
    <property type="molecule type" value="Genomic_DNA"/>
</dbReference>
<sequence length="120" mass="13922">MMGQSPPHSPRATQSPLMFTPHIPFISLQKPDEMLVINHSLMQASSGYEDMCNEQGFPIVFTWTYSDKEIALEGSWDNWNTRKPLQRLGKKFTIMRVPLSGVYQYRFIVDGQWRILSLKT</sequence>
<feature type="domain" description="AMP-activated protein kinase glycogen-binding" evidence="1">
    <location>
        <begin position="58"/>
        <end position="115"/>
    </location>
</feature>
<dbReference type="InterPro" id="IPR032640">
    <property type="entry name" value="AMPK1_CBM"/>
</dbReference>
<evidence type="ECO:0000313" key="2">
    <source>
        <dbReference type="EMBL" id="WKA08889.1"/>
    </source>
</evidence>
<dbReference type="InterPro" id="IPR014756">
    <property type="entry name" value="Ig_E-set"/>
</dbReference>
<gene>
    <name evidence="2" type="ORF">VitviT2T_026573</name>
</gene>
<dbReference type="Pfam" id="PF16561">
    <property type="entry name" value="AMPK1_CBM"/>
    <property type="match status" value="1"/>
</dbReference>
<protein>
    <recommendedName>
        <fullName evidence="1">AMP-activated protein kinase glycogen-binding domain-containing protein</fullName>
    </recommendedName>
</protein>
<dbReference type="PANTHER" id="PTHR46316">
    <property type="entry name" value="SNF1-RELATED PROTEIN KINASE REGULATORY SUBUNIT BETA-1"/>
    <property type="match status" value="1"/>
</dbReference>
<evidence type="ECO:0000313" key="3">
    <source>
        <dbReference type="Proteomes" id="UP001227230"/>
    </source>
</evidence>
<name>A0ABY9DPA7_VITVI</name>
<keyword evidence="3" id="KW-1185">Reference proteome</keyword>
<evidence type="ECO:0000259" key="1">
    <source>
        <dbReference type="Pfam" id="PF16561"/>
    </source>
</evidence>
<dbReference type="InterPro" id="IPR013783">
    <property type="entry name" value="Ig-like_fold"/>
</dbReference>
<proteinExistence type="predicted"/>
<dbReference type="SUPFAM" id="SSF81296">
    <property type="entry name" value="E set domains"/>
    <property type="match status" value="1"/>
</dbReference>
<organism evidence="2 3">
    <name type="scientific">Vitis vinifera</name>
    <name type="common">Grape</name>
    <dbReference type="NCBI Taxonomy" id="29760"/>
    <lineage>
        <taxon>Eukaryota</taxon>
        <taxon>Viridiplantae</taxon>
        <taxon>Streptophyta</taxon>
        <taxon>Embryophyta</taxon>
        <taxon>Tracheophyta</taxon>
        <taxon>Spermatophyta</taxon>
        <taxon>Magnoliopsida</taxon>
        <taxon>eudicotyledons</taxon>
        <taxon>Gunneridae</taxon>
        <taxon>Pentapetalae</taxon>
        <taxon>rosids</taxon>
        <taxon>Vitales</taxon>
        <taxon>Vitaceae</taxon>
        <taxon>Viteae</taxon>
        <taxon>Vitis</taxon>
    </lineage>
</organism>
<dbReference type="InterPro" id="IPR043554">
    <property type="entry name" value="KINB"/>
</dbReference>
<dbReference type="CDD" id="cd02859">
    <property type="entry name" value="E_set_AMPKbeta_like_N"/>
    <property type="match status" value="1"/>
</dbReference>
<dbReference type="PANTHER" id="PTHR46316:SF2">
    <property type="entry name" value="SNF1-RELATED PROTEIN KINASE REGULATORY SUBUNIT BETA-2"/>
    <property type="match status" value="1"/>
</dbReference>